<sequence>MSESSEDRKARLAALRRSRNNQKDGEQSTQQTASFNDKRTLQVQIGTTDSDNKPKEEDTEIPHKPPVFQLANGETVEAVSQRIQDEILRKAHDDLIETSEYPIPEKISYTKDLKDDLKPYYHKASIRTERAINSILSDRYKNSSTS</sequence>
<gene>
    <name evidence="2" type="ORF">J8A68_000096</name>
</gene>
<accession>A0A8J5QZF2</accession>
<evidence type="ECO:0000313" key="3">
    <source>
        <dbReference type="Proteomes" id="UP000694255"/>
    </source>
</evidence>
<organism evidence="2 3">
    <name type="scientific">[Candida] subhashii</name>
    <dbReference type="NCBI Taxonomy" id="561895"/>
    <lineage>
        <taxon>Eukaryota</taxon>
        <taxon>Fungi</taxon>
        <taxon>Dikarya</taxon>
        <taxon>Ascomycota</taxon>
        <taxon>Saccharomycotina</taxon>
        <taxon>Pichiomycetes</taxon>
        <taxon>Debaryomycetaceae</taxon>
        <taxon>Spathaspora</taxon>
    </lineage>
</organism>
<dbReference type="AlphaFoldDB" id="A0A8J5QZF2"/>
<evidence type="ECO:0000256" key="1">
    <source>
        <dbReference type="SAM" id="MobiDB-lite"/>
    </source>
</evidence>
<feature type="compositionally biased region" description="Basic and acidic residues" evidence="1">
    <location>
        <begin position="50"/>
        <end position="63"/>
    </location>
</feature>
<proteinExistence type="predicted"/>
<reference evidence="2 3" key="1">
    <citation type="journal article" date="2021" name="DNA Res.">
        <title>Genome analysis of Candida subhashii reveals its hybrid nature and dual mitochondrial genome conformations.</title>
        <authorList>
            <person name="Mixao V."/>
            <person name="Hegedusova E."/>
            <person name="Saus E."/>
            <person name="Pryszcz L.P."/>
            <person name="Cillingova A."/>
            <person name="Nosek J."/>
            <person name="Gabaldon T."/>
        </authorList>
    </citation>
    <scope>NUCLEOTIDE SEQUENCE [LARGE SCALE GENOMIC DNA]</scope>
    <source>
        <strain evidence="2 3">CBS 10753</strain>
    </source>
</reference>
<dbReference type="GeneID" id="73466897"/>
<feature type="compositionally biased region" description="Polar residues" evidence="1">
    <location>
        <begin position="27"/>
        <end position="49"/>
    </location>
</feature>
<comment type="caution">
    <text evidence="2">The sequence shown here is derived from an EMBL/GenBank/DDBJ whole genome shotgun (WGS) entry which is preliminary data.</text>
</comment>
<dbReference type="RefSeq" id="XP_049266603.1">
    <property type="nucleotide sequence ID" value="XM_049410632.1"/>
</dbReference>
<feature type="region of interest" description="Disordered" evidence="1">
    <location>
        <begin position="1"/>
        <end position="66"/>
    </location>
</feature>
<keyword evidence="3" id="KW-1185">Reference proteome</keyword>
<dbReference type="InterPro" id="IPR013169">
    <property type="entry name" value="mRNA_splic_Cwf18-like"/>
</dbReference>
<dbReference type="Proteomes" id="UP000694255">
    <property type="component" value="Unassembled WGS sequence"/>
</dbReference>
<dbReference type="Pfam" id="PF08315">
    <property type="entry name" value="cwf18"/>
    <property type="match status" value="1"/>
</dbReference>
<dbReference type="EMBL" id="JAGSYN010000008">
    <property type="protein sequence ID" value="KAG7666375.1"/>
    <property type="molecule type" value="Genomic_DNA"/>
</dbReference>
<protein>
    <submittedName>
        <fullName evidence="2">Uncharacterized protein</fullName>
    </submittedName>
</protein>
<dbReference type="OrthoDB" id="4026086at2759"/>
<evidence type="ECO:0000313" key="2">
    <source>
        <dbReference type="EMBL" id="KAG7666375.1"/>
    </source>
</evidence>
<feature type="compositionally biased region" description="Basic and acidic residues" evidence="1">
    <location>
        <begin position="1"/>
        <end position="10"/>
    </location>
</feature>
<name>A0A8J5QZF2_9ASCO</name>